<dbReference type="AlphaFoldDB" id="K1UCH8"/>
<proteinExistence type="predicted"/>
<accession>K1UCH8</accession>
<dbReference type="GO" id="GO:0001216">
    <property type="term" value="F:DNA-binding transcription activator activity"/>
    <property type="evidence" value="ECO:0007669"/>
    <property type="project" value="InterPro"/>
</dbReference>
<comment type="caution">
    <text evidence="2">The sequence shown here is derived from an EMBL/GenBank/DDBJ whole genome shotgun (WGS) entry which is preliminary data.</text>
</comment>
<evidence type="ECO:0000259" key="1">
    <source>
        <dbReference type="Pfam" id="PF04552"/>
    </source>
</evidence>
<dbReference type="PROSITE" id="PS50044">
    <property type="entry name" value="SIGMA54_3"/>
    <property type="match status" value="1"/>
</dbReference>
<name>K1UCH8_9ZZZZ</name>
<dbReference type="PANTHER" id="PTHR32248:SF4">
    <property type="entry name" value="RNA POLYMERASE SIGMA-54 FACTOR"/>
    <property type="match status" value="1"/>
</dbReference>
<dbReference type="PANTHER" id="PTHR32248">
    <property type="entry name" value="RNA POLYMERASE SIGMA-54 FACTOR"/>
    <property type="match status" value="1"/>
</dbReference>
<organism evidence="2">
    <name type="scientific">human gut metagenome</name>
    <dbReference type="NCBI Taxonomy" id="408170"/>
    <lineage>
        <taxon>unclassified sequences</taxon>
        <taxon>metagenomes</taxon>
        <taxon>organismal metagenomes</taxon>
    </lineage>
</organism>
<evidence type="ECO:0000313" key="2">
    <source>
        <dbReference type="EMBL" id="EKC77674.1"/>
    </source>
</evidence>
<dbReference type="GO" id="GO:0016987">
    <property type="term" value="F:sigma factor activity"/>
    <property type="evidence" value="ECO:0007669"/>
    <property type="project" value="InterPro"/>
</dbReference>
<dbReference type="InterPro" id="IPR000394">
    <property type="entry name" value="RNA_pol_sigma_54"/>
</dbReference>
<sequence>NVPELRLSRQFTELLDEHTRNKDNQSKASKDALMFLKQKVDAAQGFINAVKQRQHTLLTTMQAIIDIQRPFFLEGDESLLKPMILKDVAERSGLDISTISRVSNSKYVQTNYGIYSLKFFFSDGYTTEDGEELSVRETETPNRCALYIDMICGVTKAVVSLTGVIAILASFDVRIVFATCCLTIPLLK</sequence>
<dbReference type="EMBL" id="AJWZ01000171">
    <property type="protein sequence ID" value="EKC77674.1"/>
    <property type="molecule type" value="Genomic_DNA"/>
</dbReference>
<gene>
    <name evidence="2" type="ORF">OBE_00243</name>
</gene>
<dbReference type="Pfam" id="PF04552">
    <property type="entry name" value="Sigma54_DBD"/>
    <property type="match status" value="1"/>
</dbReference>
<dbReference type="InterPro" id="IPR007634">
    <property type="entry name" value="RNA_pol_sigma_54_DNA-bd"/>
</dbReference>
<feature type="non-terminal residue" evidence="2">
    <location>
        <position position="1"/>
    </location>
</feature>
<protein>
    <submittedName>
        <fullName evidence="2">RNA polymerase sigma-54 factor</fullName>
    </submittedName>
</protein>
<reference evidence="2" key="1">
    <citation type="journal article" date="2013" name="Environ. Microbiol.">
        <title>Microbiota from the distal guts of lean and obese adolescents exhibit partial functional redundancy besides clear differences in community structure.</title>
        <authorList>
            <person name="Ferrer M."/>
            <person name="Ruiz A."/>
            <person name="Lanza F."/>
            <person name="Haange S.B."/>
            <person name="Oberbach A."/>
            <person name="Till H."/>
            <person name="Bargiela R."/>
            <person name="Campoy C."/>
            <person name="Segura M.T."/>
            <person name="Richter M."/>
            <person name="von Bergen M."/>
            <person name="Seifert J."/>
            <person name="Suarez A."/>
        </authorList>
    </citation>
    <scope>NUCLEOTIDE SEQUENCE</scope>
</reference>
<feature type="domain" description="RNA polymerase sigma factor 54 DNA-binding" evidence="1">
    <location>
        <begin position="35"/>
        <end position="135"/>
    </location>
</feature>